<proteinExistence type="predicted"/>
<feature type="signal peptide" evidence="1">
    <location>
        <begin position="1"/>
        <end position="21"/>
    </location>
</feature>
<dbReference type="EMBL" id="CP051774">
    <property type="protein sequence ID" value="QJE94400.1"/>
    <property type="molecule type" value="Genomic_DNA"/>
</dbReference>
<protein>
    <submittedName>
        <fullName evidence="2">Uncharacterized protein</fullName>
    </submittedName>
</protein>
<accession>A0A858RDK4</accession>
<gene>
    <name evidence="2" type="ORF">HHL09_00895</name>
</gene>
<sequence>MAGKITVHPLLYLGACVACLAAGYSLGHRGEPAAAAPGVVAKSGSRGKASGGSWTPADISAAKDEADRKLILKRSIAASDTEALWRWLASMPNVRIEAWGLVQDELIDRLGWGAWERARGMEAGKARDHVGEMLLMKLAEQDPWKALEEWQKHRSEFDHKIWGFGVISECSKAAAGISADQLLKVFASIPQKEANELMFVDYAPDFDFRKVLDHMASGGPQPYTMTEDMLPTWAKRDPEAAAEWLVAHPEYLQVEYQQTEAGETLGTLAKVPMDDATRARVLQMVEGMPEEMIDRTWKNLSSGTSGKLSPDILKSADLMDRRGFYLENVLWETRGLESIDESWSTLPLVERRELLDQADQRWAREGSSPVETKARASWRDMVEKAWGIR</sequence>
<name>A0A858RDK4_9BACT</name>
<organism evidence="2 3">
    <name type="scientific">Luteolibacter luteus</name>
    <dbReference type="NCBI Taxonomy" id="2728835"/>
    <lineage>
        <taxon>Bacteria</taxon>
        <taxon>Pseudomonadati</taxon>
        <taxon>Verrucomicrobiota</taxon>
        <taxon>Verrucomicrobiia</taxon>
        <taxon>Verrucomicrobiales</taxon>
        <taxon>Verrucomicrobiaceae</taxon>
        <taxon>Luteolibacter</taxon>
    </lineage>
</organism>
<dbReference type="Proteomes" id="UP000501812">
    <property type="component" value="Chromosome"/>
</dbReference>
<feature type="chain" id="PRO_5032517690" evidence="1">
    <location>
        <begin position="22"/>
        <end position="389"/>
    </location>
</feature>
<dbReference type="KEGG" id="luo:HHL09_00895"/>
<evidence type="ECO:0000256" key="1">
    <source>
        <dbReference type="SAM" id="SignalP"/>
    </source>
</evidence>
<keyword evidence="1" id="KW-0732">Signal</keyword>
<reference evidence="2 3" key="1">
    <citation type="submission" date="2020-04" db="EMBL/GenBank/DDBJ databases">
        <title>Luteolibacter sp. G-1-1-1 isolated from soil.</title>
        <authorList>
            <person name="Dahal R.H."/>
        </authorList>
    </citation>
    <scope>NUCLEOTIDE SEQUENCE [LARGE SCALE GENOMIC DNA]</scope>
    <source>
        <strain evidence="2 3">G-1-1-1</strain>
    </source>
</reference>
<keyword evidence="3" id="KW-1185">Reference proteome</keyword>
<evidence type="ECO:0000313" key="2">
    <source>
        <dbReference type="EMBL" id="QJE94400.1"/>
    </source>
</evidence>
<dbReference type="RefSeq" id="WP_169452621.1">
    <property type="nucleotide sequence ID" value="NZ_CP051774.1"/>
</dbReference>
<evidence type="ECO:0000313" key="3">
    <source>
        <dbReference type="Proteomes" id="UP000501812"/>
    </source>
</evidence>
<dbReference type="AlphaFoldDB" id="A0A858RDK4"/>